<dbReference type="GO" id="GO:0003700">
    <property type="term" value="F:DNA-binding transcription factor activity"/>
    <property type="evidence" value="ECO:0007669"/>
    <property type="project" value="InterPro"/>
</dbReference>
<dbReference type="Proteomes" id="UP000248066">
    <property type="component" value="Unassembled WGS sequence"/>
</dbReference>
<evidence type="ECO:0000256" key="5">
    <source>
        <dbReference type="SAM" id="Coils"/>
    </source>
</evidence>
<evidence type="ECO:0000256" key="1">
    <source>
        <dbReference type="ARBA" id="ARBA00023015"/>
    </source>
</evidence>
<dbReference type="SMART" id="SM00422">
    <property type="entry name" value="HTH_MERR"/>
    <property type="match status" value="1"/>
</dbReference>
<dbReference type="Gene3D" id="1.10.1660.10">
    <property type="match status" value="1"/>
</dbReference>
<feature type="domain" description="HTH merR-type" evidence="6">
    <location>
        <begin position="1"/>
        <end position="69"/>
    </location>
</feature>
<comment type="caution">
    <text evidence="7">The sequence shown here is derived from an EMBL/GenBank/DDBJ whole genome shotgun (WGS) entry which is preliminary data.</text>
</comment>
<dbReference type="AlphaFoldDB" id="A0A2W0HJ37"/>
<keyword evidence="4" id="KW-0804">Transcription</keyword>
<dbReference type="PANTHER" id="PTHR30204:SF90">
    <property type="entry name" value="HTH-TYPE TRANSCRIPTIONAL ACTIVATOR MTA"/>
    <property type="match status" value="1"/>
</dbReference>
<dbReference type="EMBL" id="PDOF01000001">
    <property type="protein sequence ID" value="PYZ97515.1"/>
    <property type="molecule type" value="Genomic_DNA"/>
</dbReference>
<dbReference type="InterPro" id="IPR012925">
    <property type="entry name" value="TipAS_dom"/>
</dbReference>
<dbReference type="SUPFAM" id="SSF89082">
    <property type="entry name" value="Antibiotic binding domain of TipA-like multidrug resistance regulators"/>
    <property type="match status" value="1"/>
</dbReference>
<organism evidence="7 8">
    <name type="scientific">Alteribacter lacisalsi</name>
    <dbReference type="NCBI Taxonomy" id="2045244"/>
    <lineage>
        <taxon>Bacteria</taxon>
        <taxon>Bacillati</taxon>
        <taxon>Bacillota</taxon>
        <taxon>Bacilli</taxon>
        <taxon>Bacillales</taxon>
        <taxon>Bacillaceae</taxon>
        <taxon>Alteribacter</taxon>
    </lineage>
</organism>
<dbReference type="OrthoDB" id="9814833at2"/>
<dbReference type="Pfam" id="PF07739">
    <property type="entry name" value="TipAS"/>
    <property type="match status" value="1"/>
</dbReference>
<evidence type="ECO:0000313" key="8">
    <source>
        <dbReference type="Proteomes" id="UP000248066"/>
    </source>
</evidence>
<evidence type="ECO:0000256" key="4">
    <source>
        <dbReference type="ARBA" id="ARBA00023163"/>
    </source>
</evidence>
<dbReference type="InterPro" id="IPR036244">
    <property type="entry name" value="TipA-like_antibiotic-bd"/>
</dbReference>
<dbReference type="Pfam" id="PF13411">
    <property type="entry name" value="MerR_1"/>
    <property type="match status" value="1"/>
</dbReference>
<dbReference type="InterPro" id="IPR009061">
    <property type="entry name" value="DNA-bd_dom_put_sf"/>
</dbReference>
<evidence type="ECO:0000259" key="6">
    <source>
        <dbReference type="PROSITE" id="PS50937"/>
    </source>
</evidence>
<dbReference type="CDD" id="cd01106">
    <property type="entry name" value="HTH_TipAL-Mta"/>
    <property type="match status" value="1"/>
</dbReference>
<keyword evidence="1" id="KW-0805">Transcription regulation</keyword>
<gene>
    <name evidence="7" type="ORF">CR205_02660</name>
</gene>
<keyword evidence="8" id="KW-1185">Reference proteome</keyword>
<name>A0A2W0HJ37_9BACI</name>
<evidence type="ECO:0000313" key="7">
    <source>
        <dbReference type="EMBL" id="PYZ97515.1"/>
    </source>
</evidence>
<dbReference type="GO" id="GO:0003677">
    <property type="term" value="F:DNA binding"/>
    <property type="evidence" value="ECO:0007669"/>
    <property type="project" value="UniProtKB-KW"/>
</dbReference>
<sequence>MQVKQVAELTGVSVRTLHHYDKIGLLKPESVTEAGYRIYSDDNLEKLQQILFFREIGFPLSKIKDILDNPDFNRKEALRLQRNALMEKRRRLNRMIATVEKTLDHERGDREMSKKEQFEGFDFSRNPYEQEARDRWGDKAVDQSQEKVKGFDTAVMQQEMNDLYRELASIRHLDPASNEAQQAIGKWYRMLQQFGSYTPEMFRSLGQMYVDDERFTKNIDRFGTGLASFMRDAMAVYAEKQK</sequence>
<dbReference type="Gene3D" id="1.10.490.50">
    <property type="entry name" value="Antibiotic binding domain of TipA-like multidrug resistance regulators"/>
    <property type="match status" value="1"/>
</dbReference>
<keyword evidence="3" id="KW-0010">Activator</keyword>
<dbReference type="PANTHER" id="PTHR30204">
    <property type="entry name" value="REDOX-CYCLING DRUG-SENSING TRANSCRIPTIONAL ACTIVATOR SOXR"/>
    <property type="match status" value="1"/>
</dbReference>
<dbReference type="SUPFAM" id="SSF46955">
    <property type="entry name" value="Putative DNA-binding domain"/>
    <property type="match status" value="1"/>
</dbReference>
<reference evidence="7 8" key="1">
    <citation type="submission" date="2017-10" db="EMBL/GenBank/DDBJ databases">
        <title>Bacillus sp. nov., a halophilic bacterium isolated from a Yangshapao Lake.</title>
        <authorList>
            <person name="Wang H."/>
        </authorList>
    </citation>
    <scope>NUCLEOTIDE SEQUENCE [LARGE SCALE GENOMIC DNA]</scope>
    <source>
        <strain evidence="7 8">YSP-3</strain>
    </source>
</reference>
<dbReference type="InterPro" id="IPR047057">
    <property type="entry name" value="MerR_fam"/>
</dbReference>
<accession>A0A2W0HJ37</accession>
<feature type="coiled-coil region" evidence="5">
    <location>
        <begin position="75"/>
        <end position="102"/>
    </location>
</feature>
<dbReference type="PRINTS" id="PR00040">
    <property type="entry name" value="HTHMERR"/>
</dbReference>
<protein>
    <submittedName>
        <fullName evidence="7">MerR family transcriptional regulator</fullName>
    </submittedName>
</protein>
<dbReference type="InterPro" id="IPR000551">
    <property type="entry name" value="MerR-type_HTH_dom"/>
</dbReference>
<dbReference type="RefSeq" id="WP_110516670.1">
    <property type="nucleotide sequence ID" value="NZ_PDOF01000001.1"/>
</dbReference>
<keyword evidence="5" id="KW-0175">Coiled coil</keyword>
<keyword evidence="2" id="KW-0238">DNA-binding</keyword>
<dbReference type="PROSITE" id="PS50937">
    <property type="entry name" value="HTH_MERR_2"/>
    <property type="match status" value="1"/>
</dbReference>
<proteinExistence type="predicted"/>
<evidence type="ECO:0000256" key="3">
    <source>
        <dbReference type="ARBA" id="ARBA00023159"/>
    </source>
</evidence>
<evidence type="ECO:0000256" key="2">
    <source>
        <dbReference type="ARBA" id="ARBA00023125"/>
    </source>
</evidence>